<dbReference type="Proteomes" id="UP001594351">
    <property type="component" value="Unassembled WGS sequence"/>
</dbReference>
<evidence type="ECO:0000313" key="2">
    <source>
        <dbReference type="EMBL" id="MFC1849080.1"/>
    </source>
</evidence>
<gene>
    <name evidence="2" type="ORF">ACFL27_02625</name>
</gene>
<dbReference type="EMBL" id="JBHPBY010000019">
    <property type="protein sequence ID" value="MFC1849080.1"/>
    <property type="molecule type" value="Genomic_DNA"/>
</dbReference>
<evidence type="ECO:0000313" key="3">
    <source>
        <dbReference type="Proteomes" id="UP001594351"/>
    </source>
</evidence>
<reference evidence="2 3" key="1">
    <citation type="submission" date="2024-09" db="EMBL/GenBank/DDBJ databases">
        <title>Laminarin stimulates single cell rates of sulfate reduction while oxygen inhibits transcriptomic activity in coastal marine sediment.</title>
        <authorList>
            <person name="Lindsay M."/>
            <person name="Orcutt B."/>
            <person name="Emerson D."/>
            <person name="Stepanauskas R."/>
            <person name="D'Angelo T."/>
        </authorList>
    </citation>
    <scope>NUCLEOTIDE SEQUENCE [LARGE SCALE GENOMIC DNA]</scope>
    <source>
        <strain evidence="2">SAG AM-311-K15</strain>
    </source>
</reference>
<name>A0ABV6YSA8_UNCC1</name>
<evidence type="ECO:0000256" key="1">
    <source>
        <dbReference type="SAM" id="SignalP"/>
    </source>
</evidence>
<feature type="chain" id="PRO_5046279667" description="Outer membrane protein beta-barrel domain-containing protein" evidence="1">
    <location>
        <begin position="21"/>
        <end position="190"/>
    </location>
</feature>
<protein>
    <recommendedName>
        <fullName evidence="4">Outer membrane protein beta-barrel domain-containing protein</fullName>
    </recommendedName>
</protein>
<comment type="caution">
    <text evidence="2">The sequence shown here is derived from an EMBL/GenBank/DDBJ whole genome shotgun (WGS) entry which is preliminary data.</text>
</comment>
<keyword evidence="3" id="KW-1185">Reference proteome</keyword>
<proteinExistence type="predicted"/>
<evidence type="ECO:0008006" key="4">
    <source>
        <dbReference type="Google" id="ProtNLM"/>
    </source>
</evidence>
<organism evidence="2 3">
    <name type="scientific">candidate division CSSED10-310 bacterium</name>
    <dbReference type="NCBI Taxonomy" id="2855610"/>
    <lineage>
        <taxon>Bacteria</taxon>
        <taxon>Bacteria division CSSED10-310</taxon>
    </lineage>
</organism>
<keyword evidence="1" id="KW-0732">Signal</keyword>
<dbReference type="Gene3D" id="2.40.160.20">
    <property type="match status" value="1"/>
</dbReference>
<accession>A0ABV6YSA8</accession>
<feature type="signal peptide" evidence="1">
    <location>
        <begin position="1"/>
        <end position="20"/>
    </location>
</feature>
<sequence length="190" mass="21366">MKRICLIVLLTIFIPATLFAEGSDTDRINSVGLGYGIQYGIAGLNVDLHLVQNLYVSMGLGTIMVSEDFAYNLGFKYYFLSPDSAIRPRVSLFFGSNDIVEVDIMARGEDGEWGTADDFVDESEWRRYPGWTIGAGLQWMLGESKRHGLDLDVYYIAWSTLDVDEMETKDHEFTDEPADVGFAIGYRFAL</sequence>